<comment type="similarity">
    <text evidence="2">Belongs to the asparagine synthetase family.</text>
</comment>
<evidence type="ECO:0000256" key="7">
    <source>
        <dbReference type="ARBA" id="ARBA00048741"/>
    </source>
</evidence>
<protein>
    <recommendedName>
        <fullName evidence="3">asparagine synthase (glutamine-hydrolyzing)</fullName>
        <ecNumber evidence="3">6.3.5.4</ecNumber>
    </recommendedName>
</protein>
<evidence type="ECO:0000256" key="1">
    <source>
        <dbReference type="ARBA" id="ARBA00005187"/>
    </source>
</evidence>
<evidence type="ECO:0000259" key="9">
    <source>
        <dbReference type="PROSITE" id="PS51278"/>
    </source>
</evidence>
<dbReference type="GO" id="GO:0005829">
    <property type="term" value="C:cytosol"/>
    <property type="evidence" value="ECO:0007669"/>
    <property type="project" value="TreeGrafter"/>
</dbReference>
<comment type="catalytic activity">
    <reaction evidence="7">
        <text>L-aspartate + L-glutamine + ATP + H2O = L-asparagine + L-glutamate + AMP + diphosphate + H(+)</text>
        <dbReference type="Rhea" id="RHEA:12228"/>
        <dbReference type="ChEBI" id="CHEBI:15377"/>
        <dbReference type="ChEBI" id="CHEBI:15378"/>
        <dbReference type="ChEBI" id="CHEBI:29985"/>
        <dbReference type="ChEBI" id="CHEBI:29991"/>
        <dbReference type="ChEBI" id="CHEBI:30616"/>
        <dbReference type="ChEBI" id="CHEBI:33019"/>
        <dbReference type="ChEBI" id="CHEBI:58048"/>
        <dbReference type="ChEBI" id="CHEBI:58359"/>
        <dbReference type="ChEBI" id="CHEBI:456215"/>
        <dbReference type="EC" id="6.3.5.4"/>
    </reaction>
</comment>
<dbReference type="CDD" id="cd01991">
    <property type="entry name" value="Asn_synthase_B_C"/>
    <property type="match status" value="1"/>
</dbReference>
<keyword evidence="11" id="KW-1185">Reference proteome</keyword>
<comment type="pathway">
    <text evidence="1">Amino-acid biosynthesis; L-asparagine biosynthesis; L-asparagine from L-aspartate (L-Gln route): step 1/1.</text>
</comment>
<dbReference type="EC" id="6.3.5.4" evidence="3"/>
<dbReference type="Gene3D" id="3.40.50.620">
    <property type="entry name" value="HUPs"/>
    <property type="match status" value="1"/>
</dbReference>
<dbReference type="AlphaFoldDB" id="A0A6N4TGG7"/>
<dbReference type="Pfam" id="PF13537">
    <property type="entry name" value="GATase_7"/>
    <property type="match status" value="1"/>
</dbReference>
<evidence type="ECO:0000313" key="11">
    <source>
        <dbReference type="Proteomes" id="UP000464754"/>
    </source>
</evidence>
<dbReference type="GO" id="GO:0004066">
    <property type="term" value="F:asparagine synthase (glutamine-hydrolyzing) activity"/>
    <property type="evidence" value="ECO:0007669"/>
    <property type="project" value="UniProtKB-EC"/>
</dbReference>
<dbReference type="EMBL" id="AP019695">
    <property type="protein sequence ID" value="BBK21988.1"/>
    <property type="molecule type" value="Genomic_DNA"/>
</dbReference>
<dbReference type="InterPro" id="IPR014729">
    <property type="entry name" value="Rossmann-like_a/b/a_fold"/>
</dbReference>
<dbReference type="InterPro" id="IPR006426">
    <property type="entry name" value="Asn_synth_AEB"/>
</dbReference>
<name>A0A6N4TGG7_9FIRM</name>
<keyword evidence="6" id="KW-0061">Asparagine biosynthesis</keyword>
<evidence type="ECO:0000256" key="5">
    <source>
        <dbReference type="ARBA" id="ARBA00022840"/>
    </source>
</evidence>
<dbReference type="PANTHER" id="PTHR43284:SF1">
    <property type="entry name" value="ASPARAGINE SYNTHETASE"/>
    <property type="match status" value="1"/>
</dbReference>
<sequence length="559" mass="65524">MKEILAGIENDIFMKDASFIIYQNEEYQIVIDGEIYNEDELFAELKDIYPMHNTTEELVFYAWKHWGMQFSNHLEGAYTFLIGNKEQLLVVKDPLGLRPIYYCENNGNWYVSNSIKTLLNKSEKKAVLAKEGILELFSFGPGISEDKTLLKGIFTVPMGSYLEIKHHTANIYKYYELPVYEHKDNVEETAKHVKDLLLHSVNQQKQGCKSSFLSGGLDSSILTALCVQKDWNTYSLDYEGNKENFHSNMYQVSMDTDYINMMKDKYPLLHHHDLMITQKELASLLEEAMLAREMPGMADVDSSLLWLCKQVKQQEDVIISGECSDEIFGGYPWFYREELKDLDTFPWLRSTKERISLLNKKYQTLEFEEYIKNQYNNTLKDIQYLDSDTQEDKLARKHTLLCLHWFMQTLVVRQVCEGRWAGVNIRAPFANVRLLEYVYNIPWKMKFLNDEEKGILRKAFADILPKEVCERKKNPFPKTHNPIYAQIVSDIVKDTLKDKNSPLHKLFDDKKLDELIQSKGESFQLPWYGQLMSGPQLLAYLYQIHCWIKDFDIEIEESI</sequence>
<dbReference type="Pfam" id="PF00733">
    <property type="entry name" value="Asn_synthase"/>
    <property type="match status" value="1"/>
</dbReference>
<evidence type="ECO:0000256" key="4">
    <source>
        <dbReference type="ARBA" id="ARBA00022741"/>
    </source>
</evidence>
<dbReference type="KEGG" id="aarg:Aargi30884_08910"/>
<dbReference type="InterPro" id="IPR051786">
    <property type="entry name" value="ASN_synthetase/amidase"/>
</dbReference>
<dbReference type="GO" id="GO:0005524">
    <property type="term" value="F:ATP binding"/>
    <property type="evidence" value="ECO:0007669"/>
    <property type="project" value="UniProtKB-KW"/>
</dbReference>
<dbReference type="Proteomes" id="UP000464754">
    <property type="component" value="Chromosome"/>
</dbReference>
<feature type="domain" description="Glutamine amidotransferase type-2" evidence="9">
    <location>
        <begin position="1"/>
        <end position="167"/>
    </location>
</feature>
<dbReference type="InterPro" id="IPR017932">
    <property type="entry name" value="GATase_2_dom"/>
</dbReference>
<dbReference type="SUPFAM" id="SSF52402">
    <property type="entry name" value="Adenine nucleotide alpha hydrolases-like"/>
    <property type="match status" value="1"/>
</dbReference>
<dbReference type="InterPro" id="IPR001962">
    <property type="entry name" value="Asn_synthase"/>
</dbReference>
<evidence type="ECO:0000313" key="10">
    <source>
        <dbReference type="EMBL" id="BBK21988.1"/>
    </source>
</evidence>
<dbReference type="SUPFAM" id="SSF56235">
    <property type="entry name" value="N-terminal nucleophile aminohydrolases (Ntn hydrolases)"/>
    <property type="match status" value="1"/>
</dbReference>
<organism evidence="10 11">
    <name type="scientific">Amedibacterium intestinale</name>
    <dbReference type="NCBI Taxonomy" id="2583452"/>
    <lineage>
        <taxon>Bacteria</taxon>
        <taxon>Bacillati</taxon>
        <taxon>Bacillota</taxon>
        <taxon>Erysipelotrichia</taxon>
        <taxon>Erysipelotrichales</taxon>
        <taxon>Erysipelotrichaceae</taxon>
        <taxon>Amedibacterium</taxon>
    </lineage>
</organism>
<reference evidence="11" key="1">
    <citation type="submission" date="2019-05" db="EMBL/GenBank/DDBJ databases">
        <title>Complete genome sequencing of Absiella argi strain JCM 30884.</title>
        <authorList>
            <person name="Sakamoto M."/>
            <person name="Murakami T."/>
            <person name="Mori H."/>
        </authorList>
    </citation>
    <scope>NUCLEOTIDE SEQUENCE [LARGE SCALE GENOMIC DNA]</scope>
    <source>
        <strain evidence="11">JCM 30884</strain>
    </source>
</reference>
<dbReference type="InterPro" id="IPR029055">
    <property type="entry name" value="Ntn_hydrolases_N"/>
</dbReference>
<dbReference type="PROSITE" id="PS51278">
    <property type="entry name" value="GATASE_TYPE_2"/>
    <property type="match status" value="1"/>
</dbReference>
<gene>
    <name evidence="10" type="primary">asnO</name>
    <name evidence="10" type="ORF">Aargi30884_08910</name>
</gene>
<dbReference type="Gene3D" id="3.60.20.10">
    <property type="entry name" value="Glutamine Phosphoribosylpyrophosphate, subunit 1, domain 1"/>
    <property type="match status" value="1"/>
</dbReference>
<feature type="site" description="Important for beta-aspartyl-AMP intermediate formation" evidence="8">
    <location>
        <position position="322"/>
    </location>
</feature>
<dbReference type="GO" id="GO:0006529">
    <property type="term" value="P:asparagine biosynthetic process"/>
    <property type="evidence" value="ECO:0007669"/>
    <property type="project" value="UniProtKB-KW"/>
</dbReference>
<accession>A0A6N4TGG7</accession>
<dbReference type="PIRSF" id="PIRSF001589">
    <property type="entry name" value="Asn_synthetase_glu-h"/>
    <property type="match status" value="1"/>
</dbReference>
<evidence type="ECO:0000256" key="6">
    <source>
        <dbReference type="ARBA" id="ARBA00022888"/>
    </source>
</evidence>
<evidence type="ECO:0000256" key="2">
    <source>
        <dbReference type="ARBA" id="ARBA00005752"/>
    </source>
</evidence>
<evidence type="ECO:0000256" key="3">
    <source>
        <dbReference type="ARBA" id="ARBA00012737"/>
    </source>
</evidence>
<dbReference type="RefSeq" id="WP_163051608.1">
    <property type="nucleotide sequence ID" value="NZ_AP019695.1"/>
</dbReference>
<dbReference type="PANTHER" id="PTHR43284">
    <property type="entry name" value="ASPARAGINE SYNTHETASE (GLUTAMINE-HYDROLYZING)"/>
    <property type="match status" value="1"/>
</dbReference>
<keyword evidence="5" id="KW-0067">ATP-binding</keyword>
<evidence type="ECO:0000256" key="8">
    <source>
        <dbReference type="PIRSR" id="PIRSR001589-3"/>
    </source>
</evidence>
<keyword evidence="4" id="KW-0547">Nucleotide-binding</keyword>
<keyword evidence="6" id="KW-0028">Amino-acid biosynthesis</keyword>
<proteinExistence type="inferred from homology"/>